<protein>
    <submittedName>
        <fullName evidence="1">Uncharacterized protein</fullName>
    </submittedName>
</protein>
<sequence>MQGGYLDALPFKGQTGKLKQAIRTSPASLNSHASSQLRHSARGATSATATRALLIHRALPSEYYQRCQYGSRLPPAKMVLKFKHLSGKESPAVYELKKEREHLEQELEKAEIERSTYVSEVRELKDLLTELQKKLDDSYSEAVRQNEELNVLKTQLNETVSKLKTDQNERQNVAVDLPKVSASLETKLDSALYEVSRGSQHVAS</sequence>
<evidence type="ECO:0000313" key="1">
    <source>
        <dbReference type="EMBL" id="KAH8015049.1"/>
    </source>
</evidence>
<gene>
    <name evidence="1" type="ORF">K3G42_032980</name>
</gene>
<proteinExistence type="predicted"/>
<reference evidence="1" key="1">
    <citation type="submission" date="2021-08" db="EMBL/GenBank/DDBJ databases">
        <title>The first chromosome-level gecko genome reveals the dynamic sex chromosomes of Neotropical dwarf geckos (Sphaerodactylidae: Sphaerodactylus).</title>
        <authorList>
            <person name="Pinto B.J."/>
            <person name="Keating S.E."/>
            <person name="Gamble T."/>
        </authorList>
    </citation>
    <scope>NUCLEOTIDE SEQUENCE</scope>
    <source>
        <strain evidence="1">TG3544</strain>
    </source>
</reference>
<comment type="caution">
    <text evidence="1">The sequence shown here is derived from an EMBL/GenBank/DDBJ whole genome shotgun (WGS) entry which is preliminary data.</text>
</comment>
<keyword evidence="2" id="KW-1185">Reference proteome</keyword>
<evidence type="ECO:0000313" key="2">
    <source>
        <dbReference type="Proteomes" id="UP000827872"/>
    </source>
</evidence>
<dbReference type="EMBL" id="CM037615">
    <property type="protein sequence ID" value="KAH8015049.1"/>
    <property type="molecule type" value="Genomic_DNA"/>
</dbReference>
<accession>A0ACB8G757</accession>
<organism evidence="1 2">
    <name type="scientific">Sphaerodactylus townsendi</name>
    <dbReference type="NCBI Taxonomy" id="933632"/>
    <lineage>
        <taxon>Eukaryota</taxon>
        <taxon>Metazoa</taxon>
        <taxon>Chordata</taxon>
        <taxon>Craniata</taxon>
        <taxon>Vertebrata</taxon>
        <taxon>Euteleostomi</taxon>
        <taxon>Lepidosauria</taxon>
        <taxon>Squamata</taxon>
        <taxon>Bifurcata</taxon>
        <taxon>Gekkota</taxon>
        <taxon>Sphaerodactylidae</taxon>
        <taxon>Sphaerodactylus</taxon>
    </lineage>
</organism>
<dbReference type="Proteomes" id="UP000827872">
    <property type="component" value="Linkage Group LG02"/>
</dbReference>
<name>A0ACB8G757_9SAUR</name>